<keyword evidence="3" id="KW-1003">Cell membrane</keyword>
<evidence type="ECO:0000313" key="13">
    <source>
        <dbReference type="EMBL" id="SOH02930.1"/>
    </source>
</evidence>
<feature type="transmembrane region" description="Helical" evidence="10">
    <location>
        <begin position="85"/>
        <end position="105"/>
    </location>
</feature>
<dbReference type="InterPro" id="IPR037185">
    <property type="entry name" value="EmrE-like"/>
</dbReference>
<dbReference type="GO" id="GO:0022857">
    <property type="term" value="F:transmembrane transporter activity"/>
    <property type="evidence" value="ECO:0007669"/>
    <property type="project" value="InterPro"/>
</dbReference>
<comment type="subcellular location">
    <subcellularLocation>
        <location evidence="1 9">Cell membrane</location>
        <topology evidence="1 9">Multi-pass membrane protein</topology>
    </subcellularLocation>
</comment>
<dbReference type="EMBL" id="LT934425">
    <property type="protein sequence ID" value="SOH02930.1"/>
    <property type="molecule type" value="Genomic_DNA"/>
</dbReference>
<dbReference type="KEGG" id="kst:KSMBR1_0416"/>
<evidence type="ECO:0000256" key="3">
    <source>
        <dbReference type="ARBA" id="ARBA00022475"/>
    </source>
</evidence>
<proteinExistence type="inferred from homology"/>
<evidence type="ECO:0000313" key="11">
    <source>
        <dbReference type="EMBL" id="CAJ74939.1"/>
    </source>
</evidence>
<dbReference type="PANTHER" id="PTHR30561">
    <property type="entry name" value="SMR FAMILY PROTON-DEPENDENT DRUG EFFLUX TRANSPORTER SUGE"/>
    <property type="match status" value="1"/>
</dbReference>
<reference evidence="14" key="4">
    <citation type="submission" date="2017-10" db="EMBL/GenBank/DDBJ databases">
        <authorList>
            <person name="Frank J."/>
        </authorList>
    </citation>
    <scope>NUCLEOTIDE SEQUENCE [LARGE SCALE GENOMIC DNA]</scope>
</reference>
<evidence type="ECO:0000256" key="1">
    <source>
        <dbReference type="ARBA" id="ARBA00004651"/>
    </source>
</evidence>
<evidence type="ECO:0000256" key="9">
    <source>
        <dbReference type="RuleBase" id="RU003942"/>
    </source>
</evidence>
<sequence length="106" mass="11449">MAWIYLIIAGLFEIGWPLGLKLSQTTEHKVMCVIFAVTSMGFSGAFLWLAQKTIPMGTAYAIWTGIGAVGAFIIGIIMFKDPANILRIVSVLLIVAGIIALKLSYS</sequence>
<accession>Q1Q4J3</accession>
<keyword evidence="2" id="KW-0813">Transport</keyword>
<evidence type="ECO:0000256" key="8">
    <source>
        <dbReference type="ARBA" id="ARBA00039168"/>
    </source>
</evidence>
<dbReference type="Proteomes" id="UP000501926">
    <property type="component" value="Chromosome"/>
</dbReference>
<name>Q1Q4J3_KUEST</name>
<evidence type="ECO:0000256" key="6">
    <source>
        <dbReference type="ARBA" id="ARBA00023136"/>
    </source>
</evidence>
<evidence type="ECO:0000313" key="12">
    <source>
        <dbReference type="EMBL" id="QII12669.1"/>
    </source>
</evidence>
<dbReference type="EMBL" id="CT573071">
    <property type="protein sequence ID" value="CAJ74939.1"/>
    <property type="molecule type" value="Genomic_DNA"/>
</dbReference>
<keyword evidence="4 9" id="KW-0812">Transmembrane</keyword>
<dbReference type="AlphaFoldDB" id="Q1Q4J3"/>
<evidence type="ECO:0000256" key="2">
    <source>
        <dbReference type="ARBA" id="ARBA00022448"/>
    </source>
</evidence>
<dbReference type="OrthoDB" id="21828at2"/>
<feature type="transmembrane region" description="Helical" evidence="10">
    <location>
        <begin position="60"/>
        <end position="79"/>
    </location>
</feature>
<dbReference type="GO" id="GO:0005886">
    <property type="term" value="C:plasma membrane"/>
    <property type="evidence" value="ECO:0007669"/>
    <property type="project" value="UniProtKB-SubCell"/>
</dbReference>
<evidence type="ECO:0000313" key="15">
    <source>
        <dbReference type="Proteomes" id="UP000501926"/>
    </source>
</evidence>
<keyword evidence="14" id="KW-1185">Reference proteome</keyword>
<dbReference type="Gene3D" id="1.10.3730.20">
    <property type="match status" value="1"/>
</dbReference>
<evidence type="ECO:0000256" key="4">
    <source>
        <dbReference type="ARBA" id="ARBA00022692"/>
    </source>
</evidence>
<reference evidence="11" key="2">
    <citation type="submission" date="2006-01" db="EMBL/GenBank/DDBJ databases">
        <authorList>
            <person name="Genoscope"/>
        </authorList>
    </citation>
    <scope>NUCLEOTIDE SEQUENCE</scope>
</reference>
<dbReference type="Pfam" id="PF00893">
    <property type="entry name" value="Multi_Drug_Res"/>
    <property type="match status" value="1"/>
</dbReference>
<dbReference type="EMBL" id="CP049055">
    <property type="protein sequence ID" value="QII12669.1"/>
    <property type="molecule type" value="Genomic_DNA"/>
</dbReference>
<feature type="transmembrane region" description="Helical" evidence="10">
    <location>
        <begin position="28"/>
        <end position="48"/>
    </location>
</feature>
<evidence type="ECO:0000256" key="10">
    <source>
        <dbReference type="SAM" id="Phobius"/>
    </source>
</evidence>
<keyword evidence="5 10" id="KW-1133">Transmembrane helix</keyword>
<dbReference type="InterPro" id="IPR045324">
    <property type="entry name" value="Small_multidrug_res"/>
</dbReference>
<protein>
    <recommendedName>
        <fullName evidence="8">Guanidinium exporter</fullName>
    </recommendedName>
</protein>
<reference evidence="13" key="3">
    <citation type="submission" date="2017-10" db="EMBL/GenBank/DDBJ databases">
        <authorList>
            <person name="Banno H."/>
            <person name="Chua N.-H."/>
        </authorList>
    </citation>
    <scope>NUCLEOTIDE SEQUENCE [LARGE SCALE GENOMIC DNA]</scope>
    <source>
        <strain evidence="13">Kuenenia_mbr1_ru-nijmegen</strain>
    </source>
</reference>
<reference evidence="12 15" key="5">
    <citation type="submission" date="2020-02" db="EMBL/GenBank/DDBJ databases">
        <title>Newly sequenced genome of strain CSTR1 showed variability in Candidatus Kuenenia stuttgartiensis genomes.</title>
        <authorList>
            <person name="Ding C."/>
            <person name="Adrian L."/>
        </authorList>
    </citation>
    <scope>NUCLEOTIDE SEQUENCE [LARGE SCALE GENOMIC DNA]</scope>
    <source>
        <strain evidence="12 15">CSTR1</strain>
    </source>
</reference>
<dbReference type="PANTHER" id="PTHR30561:SF0">
    <property type="entry name" value="GUANIDINIUM EXPORTER"/>
    <property type="match status" value="1"/>
</dbReference>
<dbReference type="FunFam" id="1.10.3730.20:FF:000001">
    <property type="entry name" value="Quaternary ammonium compound resistance transporter SugE"/>
    <property type="match status" value="1"/>
</dbReference>
<reference evidence="11" key="1">
    <citation type="journal article" date="2006" name="Nature">
        <title>Deciphering the evolution and metabolism of an anammox bacterium from a community genome.</title>
        <authorList>
            <person name="Strous M."/>
            <person name="Pelletier E."/>
            <person name="Mangenot S."/>
            <person name="Rattei T."/>
            <person name="Lehner A."/>
            <person name="Taylor M.W."/>
            <person name="Horn M."/>
            <person name="Daims H."/>
            <person name="Bartol-Mavel D."/>
            <person name="Wincker P."/>
            <person name="Barbe V."/>
            <person name="Fonknechten N."/>
            <person name="Vallenet D."/>
            <person name="Segurens B."/>
            <person name="Schenowitz-Truong C."/>
            <person name="Medigue C."/>
            <person name="Collingro A."/>
            <person name="Snel B."/>
            <person name="Dutilh B.E."/>
            <person name="OpDenCamp H.J.M."/>
            <person name="vanDerDrift C."/>
            <person name="Cirpus I."/>
            <person name="vanDePas-Schoonen K.T."/>
            <person name="Harhangi H.R."/>
            <person name="vanNiftrik L."/>
            <person name="Schmid M."/>
            <person name="Keltjens J."/>
            <person name="vanDeVossenberg J."/>
            <person name="Kartal B."/>
            <person name="Meier H."/>
            <person name="Frishman D."/>
            <person name="Huynen M.A."/>
            <person name="Mewes H."/>
            <person name="Weissenbach J."/>
            <person name="Jetten M.S.M."/>
            <person name="Wagner M."/>
            <person name="LePaslier D."/>
        </authorList>
    </citation>
    <scope>NUCLEOTIDE SEQUENCE</scope>
</reference>
<dbReference type="Proteomes" id="UP000221734">
    <property type="component" value="Chromosome Kuenenia_stuttgartiensis_MBR1"/>
</dbReference>
<evidence type="ECO:0000256" key="7">
    <source>
        <dbReference type="ARBA" id="ARBA00038151"/>
    </source>
</evidence>
<dbReference type="SUPFAM" id="SSF103481">
    <property type="entry name" value="Multidrug resistance efflux transporter EmrE"/>
    <property type="match status" value="1"/>
</dbReference>
<keyword evidence="6 10" id="KW-0472">Membrane</keyword>
<comment type="similarity">
    <text evidence="7">Belongs to the drug/metabolite transporter (DMT) superfamily. Small multidrug resistance (SMR) (TC 2.A.7.1) family. Gdx/SugE subfamily.</text>
</comment>
<dbReference type="GO" id="GO:1990961">
    <property type="term" value="P:xenobiotic detoxification by transmembrane export across the plasma membrane"/>
    <property type="evidence" value="ECO:0007669"/>
    <property type="project" value="UniProtKB-ARBA"/>
</dbReference>
<organism evidence="11">
    <name type="scientific">Kuenenia stuttgartiensis</name>
    <dbReference type="NCBI Taxonomy" id="174633"/>
    <lineage>
        <taxon>Bacteria</taxon>
        <taxon>Pseudomonadati</taxon>
        <taxon>Planctomycetota</taxon>
        <taxon>Candidatus Brocadiia</taxon>
        <taxon>Candidatus Brocadiales</taxon>
        <taxon>Candidatus Brocadiaceae</taxon>
        <taxon>Candidatus Kuenenia</taxon>
    </lineage>
</organism>
<dbReference type="RefSeq" id="WP_099323834.1">
    <property type="nucleotide sequence ID" value="NZ_CP049055.1"/>
</dbReference>
<gene>
    <name evidence="11" type="primary">sugE</name>
    <name evidence="13" type="synonym">sugE_1</name>
    <name evidence="12" type="ORF">KsCSTR_32900</name>
    <name evidence="13" type="ORF">KSMBR1_0416</name>
    <name evidence="11" type="ORF">kuste4177</name>
</gene>
<evidence type="ECO:0000313" key="14">
    <source>
        <dbReference type="Proteomes" id="UP000221734"/>
    </source>
</evidence>
<evidence type="ECO:0000256" key="5">
    <source>
        <dbReference type="ARBA" id="ARBA00022989"/>
    </source>
</evidence>
<dbReference type="InterPro" id="IPR000390">
    <property type="entry name" value="Small_drug/metabolite_transptr"/>
</dbReference>